<comment type="cofactor">
    <cofactor evidence="1">
        <name>FAD</name>
        <dbReference type="ChEBI" id="CHEBI:57692"/>
    </cofactor>
</comment>
<name>A0AAF3F4R0_9BILA</name>
<dbReference type="GO" id="GO:0048038">
    <property type="term" value="F:quinone binding"/>
    <property type="evidence" value="ECO:0007669"/>
    <property type="project" value="UniProtKB-KW"/>
</dbReference>
<evidence type="ECO:0000256" key="12">
    <source>
        <dbReference type="ARBA" id="ARBA00059167"/>
    </source>
</evidence>
<dbReference type="GO" id="GO:0005739">
    <property type="term" value="C:mitochondrion"/>
    <property type="evidence" value="ECO:0007669"/>
    <property type="project" value="UniProtKB-SubCell"/>
</dbReference>
<dbReference type="EC" id="1.8.5.8" evidence="14"/>
<reference evidence="19" key="1">
    <citation type="submission" date="2024-02" db="UniProtKB">
        <authorList>
            <consortium name="WormBaseParasite"/>
        </authorList>
    </citation>
    <scope>IDENTIFICATION</scope>
</reference>
<evidence type="ECO:0000256" key="15">
    <source>
        <dbReference type="ARBA" id="ARBA00070160"/>
    </source>
</evidence>
<evidence type="ECO:0000256" key="8">
    <source>
        <dbReference type="ARBA" id="ARBA00023128"/>
    </source>
</evidence>
<comment type="catalytic activity">
    <reaction evidence="9">
        <text>ubiquinone-10 + hydrogen sulfide + sulfite + 2 H(+) = ubiquinol-10 + thiosulfate</text>
        <dbReference type="Rhea" id="RHEA:38359"/>
        <dbReference type="ChEBI" id="CHEBI:15378"/>
        <dbReference type="ChEBI" id="CHEBI:17359"/>
        <dbReference type="ChEBI" id="CHEBI:29919"/>
        <dbReference type="ChEBI" id="CHEBI:33542"/>
        <dbReference type="ChEBI" id="CHEBI:46245"/>
        <dbReference type="ChEBI" id="CHEBI:64183"/>
    </reaction>
    <physiologicalReaction direction="left-to-right" evidence="9">
        <dbReference type="Rhea" id="RHEA:38360"/>
    </physiologicalReaction>
</comment>
<dbReference type="GO" id="GO:0070224">
    <property type="term" value="F:sulfide:quinone oxidoreductase activity"/>
    <property type="evidence" value="ECO:0007669"/>
    <property type="project" value="TreeGrafter"/>
</dbReference>
<dbReference type="PRINTS" id="PR00368">
    <property type="entry name" value="FADPNR"/>
</dbReference>
<evidence type="ECO:0000256" key="1">
    <source>
        <dbReference type="ARBA" id="ARBA00001974"/>
    </source>
</evidence>
<evidence type="ECO:0000313" key="19">
    <source>
        <dbReference type="WBParaSite" id="MBELARI_LOCUS21536"/>
    </source>
</evidence>
<dbReference type="InterPro" id="IPR023753">
    <property type="entry name" value="FAD/NAD-binding_dom"/>
</dbReference>
<evidence type="ECO:0000256" key="4">
    <source>
        <dbReference type="ARBA" id="ARBA00022719"/>
    </source>
</evidence>
<organism evidence="18 19">
    <name type="scientific">Mesorhabditis belari</name>
    <dbReference type="NCBI Taxonomy" id="2138241"/>
    <lineage>
        <taxon>Eukaryota</taxon>
        <taxon>Metazoa</taxon>
        <taxon>Ecdysozoa</taxon>
        <taxon>Nematoda</taxon>
        <taxon>Chromadorea</taxon>
        <taxon>Rhabditida</taxon>
        <taxon>Rhabditina</taxon>
        <taxon>Rhabditomorpha</taxon>
        <taxon>Rhabditoidea</taxon>
        <taxon>Rhabditidae</taxon>
        <taxon>Mesorhabditinae</taxon>
        <taxon>Mesorhabditis</taxon>
    </lineage>
</organism>
<sequence length="424" mass="46194">MRSSVVQLAHARLLIVGGGAGGLGAASKFARKLPQNSVAIIEPSERHYYQPGFTFVGAGELRLADNQRNEEDLIPSKVKWYKNAAKRLVPENNSVILDNGDTLTYDYLVIACGIQPRFDLIKGAPEALQLEGSGVCSIYLPHLAEKTHREIQAFKSGNAIFTFPAGPIKCAGAPQKIMYLADEIFRKRGVRDAAKIDYYTSLPKIFGVEKYAQALDKVVKAKDITLHARTVLKEIRLNTKSAIFDVYNAEGKPSGETIESKFTLLHVAPVCRPIATVSECSSLVDAAGFVDVDPETLQSRKFTNVFAIGDTANTPNAKTAAAVSGQLGTLEVNLKAAMNGKPLGSKYDGYASCPLLVGGNKVILAEFTPKGPLETLPVNQAVPRSVSYLLKRYIMQPLYWHGLVKGYWNGPTTIRKILHFGRSN</sequence>
<keyword evidence="8" id="KW-0496">Mitochondrion</keyword>
<evidence type="ECO:0000256" key="2">
    <source>
        <dbReference type="ARBA" id="ARBA00004173"/>
    </source>
</evidence>
<evidence type="ECO:0000256" key="16">
    <source>
        <dbReference type="ARBA" id="ARBA00082958"/>
    </source>
</evidence>
<keyword evidence="3" id="KW-0285">Flavoprotein</keyword>
<evidence type="ECO:0000313" key="18">
    <source>
        <dbReference type="Proteomes" id="UP000887575"/>
    </source>
</evidence>
<dbReference type="InterPro" id="IPR036188">
    <property type="entry name" value="FAD/NAD-bd_sf"/>
</dbReference>
<accession>A0AAF3F4R0</accession>
<evidence type="ECO:0000256" key="13">
    <source>
        <dbReference type="ARBA" id="ARBA00060891"/>
    </source>
</evidence>
<evidence type="ECO:0000256" key="5">
    <source>
        <dbReference type="ARBA" id="ARBA00022827"/>
    </source>
</evidence>
<dbReference type="InterPro" id="IPR015904">
    <property type="entry name" value="Sulphide_quinone_reductase"/>
</dbReference>
<keyword evidence="5" id="KW-0274">FAD</keyword>
<evidence type="ECO:0000256" key="14">
    <source>
        <dbReference type="ARBA" id="ARBA00066447"/>
    </source>
</evidence>
<dbReference type="Proteomes" id="UP000887575">
    <property type="component" value="Unassembled WGS sequence"/>
</dbReference>
<evidence type="ECO:0000256" key="7">
    <source>
        <dbReference type="ARBA" id="ARBA00023002"/>
    </source>
</evidence>
<evidence type="ECO:0000256" key="11">
    <source>
        <dbReference type="ARBA" id="ARBA00052986"/>
    </source>
</evidence>
<comment type="similarity">
    <text evidence="13">Belongs to the SQRD family.</text>
</comment>
<evidence type="ECO:0000256" key="10">
    <source>
        <dbReference type="ARBA" id="ARBA00052810"/>
    </source>
</evidence>
<feature type="domain" description="FAD/NAD(P)-binding" evidence="17">
    <location>
        <begin position="12"/>
        <end position="125"/>
    </location>
</feature>
<evidence type="ECO:0000256" key="3">
    <source>
        <dbReference type="ARBA" id="ARBA00022630"/>
    </source>
</evidence>
<protein>
    <recommendedName>
        <fullName evidence="15">Sulfide:quinone oxidoreductase, mitochondrial</fullName>
        <ecNumber evidence="14">1.8.5.8</ecNumber>
    </recommendedName>
    <alternativeName>
        <fullName evidence="16">Sulfide quinone oxidoreductase</fullName>
    </alternativeName>
</protein>
<keyword evidence="7" id="KW-0560">Oxidoreductase</keyword>
<keyword evidence="4" id="KW-0874">Quinone</keyword>
<keyword evidence="18" id="KW-1185">Reference proteome</keyword>
<comment type="subcellular location">
    <subcellularLocation>
        <location evidence="2">Mitochondrion</location>
    </subcellularLocation>
</comment>
<evidence type="ECO:0000256" key="6">
    <source>
        <dbReference type="ARBA" id="ARBA00022946"/>
    </source>
</evidence>
<dbReference type="AlphaFoldDB" id="A0AAF3F4R0"/>
<dbReference type="PANTHER" id="PTHR10632">
    <property type="entry name" value="SULFIDE:QUINONE OXIDOREDUCTASE"/>
    <property type="match status" value="1"/>
</dbReference>
<dbReference type="SUPFAM" id="SSF51905">
    <property type="entry name" value="FAD/NAD(P)-binding domain"/>
    <property type="match status" value="2"/>
</dbReference>
<dbReference type="PANTHER" id="PTHR10632:SF2">
    <property type="entry name" value="SULFIDE:QUINONE OXIDOREDUCTASE, MITOCHONDRIAL"/>
    <property type="match status" value="1"/>
</dbReference>
<comment type="function">
    <text evidence="12">Catalyzes the oxidation of hydrogen sulfide with the help of a quinone, such as ubiquinone-10, giving rise to thiosulfate and ultimately to sulfane (molecular sulfur) atoms. Requires an additional electron acceptor; can use sulfite, sulfide or cyanide (in vitro). It is believed the in vivo electron acceptor is glutathione.</text>
</comment>
<dbReference type="GO" id="GO:0070221">
    <property type="term" value="P:sulfide oxidation, using sulfide:quinone oxidoreductase"/>
    <property type="evidence" value="ECO:0007669"/>
    <property type="project" value="TreeGrafter"/>
</dbReference>
<evidence type="ECO:0000256" key="9">
    <source>
        <dbReference type="ARBA" id="ARBA00051038"/>
    </source>
</evidence>
<dbReference type="GO" id="GO:0106436">
    <property type="term" value="F:glutathione-dependent sulfide quinone oxidoreductase activity"/>
    <property type="evidence" value="ECO:0007669"/>
    <property type="project" value="UniProtKB-EC"/>
</dbReference>
<dbReference type="WBParaSite" id="MBELARI_LOCUS21536">
    <property type="protein sequence ID" value="MBELARI_LOCUS21536"/>
    <property type="gene ID" value="MBELARI_LOCUS21536"/>
</dbReference>
<comment type="catalytic activity">
    <reaction evidence="11">
        <text>a quinone + hydrogen sulfide + glutathione + H(+) = S-sulfanylglutathione + a quinol</text>
        <dbReference type="Rhea" id="RHEA:55156"/>
        <dbReference type="ChEBI" id="CHEBI:15378"/>
        <dbReference type="ChEBI" id="CHEBI:24646"/>
        <dbReference type="ChEBI" id="CHEBI:29919"/>
        <dbReference type="ChEBI" id="CHEBI:57925"/>
        <dbReference type="ChEBI" id="CHEBI:58905"/>
        <dbReference type="ChEBI" id="CHEBI:132124"/>
        <dbReference type="EC" id="1.8.5.8"/>
    </reaction>
    <physiologicalReaction direction="left-to-right" evidence="11">
        <dbReference type="Rhea" id="RHEA:55157"/>
    </physiologicalReaction>
</comment>
<dbReference type="GO" id="GO:0071949">
    <property type="term" value="F:FAD binding"/>
    <property type="evidence" value="ECO:0007669"/>
    <property type="project" value="TreeGrafter"/>
</dbReference>
<comment type="catalytic activity">
    <reaction evidence="10">
        <text>ubiquinone-10 + hydrogen sulfide + glutathione + H(+) = S-sulfanylglutathione + ubiquinol-10</text>
        <dbReference type="Rhea" id="RHEA:62608"/>
        <dbReference type="ChEBI" id="CHEBI:15378"/>
        <dbReference type="ChEBI" id="CHEBI:29919"/>
        <dbReference type="ChEBI" id="CHEBI:46245"/>
        <dbReference type="ChEBI" id="CHEBI:57925"/>
        <dbReference type="ChEBI" id="CHEBI:58905"/>
        <dbReference type="ChEBI" id="CHEBI:64183"/>
    </reaction>
    <physiologicalReaction direction="left-to-right" evidence="10">
        <dbReference type="Rhea" id="RHEA:62609"/>
    </physiologicalReaction>
</comment>
<dbReference type="FunFam" id="3.50.50.60:FF:000034">
    <property type="entry name" value="sulfide:quinone oxidoreductase, mitochondrial"/>
    <property type="match status" value="1"/>
</dbReference>
<proteinExistence type="inferred from homology"/>
<evidence type="ECO:0000259" key="17">
    <source>
        <dbReference type="Pfam" id="PF07992"/>
    </source>
</evidence>
<dbReference type="Pfam" id="PF07992">
    <property type="entry name" value="Pyr_redox_2"/>
    <property type="match status" value="1"/>
</dbReference>
<keyword evidence="6" id="KW-0809">Transit peptide</keyword>
<dbReference type="Gene3D" id="3.50.50.100">
    <property type="match status" value="1"/>
</dbReference>